<dbReference type="AlphaFoldDB" id="A0A382SM13"/>
<reference evidence="2" key="1">
    <citation type="submission" date="2018-05" db="EMBL/GenBank/DDBJ databases">
        <authorList>
            <person name="Lanie J.A."/>
            <person name="Ng W.-L."/>
            <person name="Kazmierczak K.M."/>
            <person name="Andrzejewski T.M."/>
            <person name="Davidsen T.M."/>
            <person name="Wayne K.J."/>
            <person name="Tettelin H."/>
            <person name="Glass J.I."/>
            <person name="Rusch D."/>
            <person name="Podicherti R."/>
            <person name="Tsui H.-C.T."/>
            <person name="Winkler M.E."/>
        </authorList>
    </citation>
    <scope>NUCLEOTIDE SEQUENCE</scope>
</reference>
<feature type="non-terminal residue" evidence="2">
    <location>
        <position position="1"/>
    </location>
</feature>
<feature type="non-terminal residue" evidence="2">
    <location>
        <position position="49"/>
    </location>
</feature>
<feature type="compositionally biased region" description="Basic residues" evidence="1">
    <location>
        <begin position="24"/>
        <end position="40"/>
    </location>
</feature>
<feature type="region of interest" description="Disordered" evidence="1">
    <location>
        <begin position="1"/>
        <end position="49"/>
    </location>
</feature>
<accession>A0A382SM13</accession>
<feature type="compositionally biased region" description="Basic and acidic residues" evidence="1">
    <location>
        <begin position="7"/>
        <end position="23"/>
    </location>
</feature>
<name>A0A382SM13_9ZZZZ</name>
<sequence>LCRAPGHRKDGEPDAGRTSEVLRGRRHPVWPRRRDRRRAQRPVYPVQQV</sequence>
<proteinExistence type="predicted"/>
<evidence type="ECO:0000256" key="1">
    <source>
        <dbReference type="SAM" id="MobiDB-lite"/>
    </source>
</evidence>
<organism evidence="2">
    <name type="scientific">marine metagenome</name>
    <dbReference type="NCBI Taxonomy" id="408172"/>
    <lineage>
        <taxon>unclassified sequences</taxon>
        <taxon>metagenomes</taxon>
        <taxon>ecological metagenomes</taxon>
    </lineage>
</organism>
<protein>
    <submittedName>
        <fullName evidence="2">Uncharacterized protein</fullName>
    </submittedName>
</protein>
<gene>
    <name evidence="2" type="ORF">METZ01_LOCUS363730</name>
</gene>
<evidence type="ECO:0000313" key="2">
    <source>
        <dbReference type="EMBL" id="SVD10876.1"/>
    </source>
</evidence>
<dbReference type="EMBL" id="UINC01130056">
    <property type="protein sequence ID" value="SVD10876.1"/>
    <property type="molecule type" value="Genomic_DNA"/>
</dbReference>